<name>A0A482IY65_9BURK</name>
<dbReference type="RefSeq" id="WP_017512222.1">
    <property type="nucleotide sequence ID" value="NZ_CP037901.1"/>
</dbReference>
<accession>A0A482IY65</accession>
<dbReference type="AlphaFoldDB" id="A0A482IY65"/>
<protein>
    <submittedName>
        <fullName evidence="1">Uncharacterized protein</fullName>
    </submittedName>
</protein>
<reference evidence="1 2" key="1">
    <citation type="submission" date="2019-03" db="EMBL/GenBank/DDBJ databases">
        <title>Comparative insights into the high quality Complete genome sequence of highly metal resistant Cupriavidus metallidurans strain BS1 isolated from a gold-copper mine.</title>
        <authorList>
            <person name="Mazhar H.S."/>
            <person name="Rensing C."/>
        </authorList>
    </citation>
    <scope>NUCLEOTIDE SEQUENCE [LARGE SCALE GENOMIC DNA]</scope>
    <source>
        <strain evidence="1 2">BS1</strain>
    </source>
</reference>
<organism evidence="1 2">
    <name type="scientific">Cupriavidus metallidurans</name>
    <dbReference type="NCBI Taxonomy" id="119219"/>
    <lineage>
        <taxon>Bacteria</taxon>
        <taxon>Pseudomonadati</taxon>
        <taxon>Pseudomonadota</taxon>
        <taxon>Betaproteobacteria</taxon>
        <taxon>Burkholderiales</taxon>
        <taxon>Burkholderiaceae</taxon>
        <taxon>Cupriavidus</taxon>
    </lineage>
</organism>
<sequence length="157" mass="17547">MTLFYQKEGSRQVHNVDVAHNEKLAELMARVAGELGEALLVFEEGCDGELTEEAFVVVLREKRHPKLHFHRQRAVHAEVHFNGRVVSRHASPAMTVDALKKWADRELGIDPAHAAEHVLQLSGTSERPAGSTHLGTLSHGHDHRVSFDLVPNERFQG</sequence>
<gene>
    <name evidence="1" type="ORF">DDF84_031455</name>
</gene>
<proteinExistence type="predicted"/>
<dbReference type="EMBL" id="CP037901">
    <property type="protein sequence ID" value="QBP14045.1"/>
    <property type="molecule type" value="Genomic_DNA"/>
</dbReference>
<dbReference type="OrthoDB" id="9114202at2"/>
<evidence type="ECO:0000313" key="2">
    <source>
        <dbReference type="Proteomes" id="UP000253772"/>
    </source>
</evidence>
<dbReference type="Proteomes" id="UP000253772">
    <property type="component" value="Chromosome c2"/>
</dbReference>
<evidence type="ECO:0000313" key="1">
    <source>
        <dbReference type="EMBL" id="QBP14045.1"/>
    </source>
</evidence>